<evidence type="ECO:0000313" key="3">
    <source>
        <dbReference type="Proteomes" id="UP001201980"/>
    </source>
</evidence>
<dbReference type="AlphaFoldDB" id="A0AAD5WSS6"/>
<proteinExistence type="predicted"/>
<evidence type="ECO:0000256" key="1">
    <source>
        <dbReference type="SAM" id="MobiDB-lite"/>
    </source>
</evidence>
<protein>
    <submittedName>
        <fullName evidence="2">Uncharacterized protein</fullName>
    </submittedName>
</protein>
<keyword evidence="3" id="KW-1185">Reference proteome</keyword>
<accession>A0AAD5WSS6</accession>
<dbReference type="Proteomes" id="UP001201980">
    <property type="component" value="Unassembled WGS sequence"/>
</dbReference>
<evidence type="ECO:0000313" key="2">
    <source>
        <dbReference type="EMBL" id="KAJ2901344.1"/>
    </source>
</evidence>
<feature type="compositionally biased region" description="Polar residues" evidence="1">
    <location>
        <begin position="8"/>
        <end position="20"/>
    </location>
</feature>
<sequence>MPPKKGSNVKTRAQNSTTKKPSAVARGGGTSKAARGGKKKAVLNQHAQIFREAHSTFEEEVNKACNKAKEELSLNVLEKTQIDVLRAAVDDAQGEKALGIYKNRLLLWTQHGGKMLEVYDRAEMYSQEHQHQDPPEIQRWDQDEKGMKDILDCGLEHSKKMIEHLLMTKNDPKQRYGGKDHAVRLEWSDEEIFEAATPPSEAQIIAEEKFGLKETPDGWGMVARGHLKTWVGLLRGAQDSGLVLENEGNTKQ</sequence>
<gene>
    <name evidence="2" type="ORF">MKZ38_001956</name>
</gene>
<dbReference type="EMBL" id="JAKWBI020000156">
    <property type="protein sequence ID" value="KAJ2901344.1"/>
    <property type="molecule type" value="Genomic_DNA"/>
</dbReference>
<reference evidence="2" key="1">
    <citation type="submission" date="2022-07" db="EMBL/GenBank/DDBJ databases">
        <title>Draft genome sequence of Zalerion maritima ATCC 34329, a (micro)plastics degrading marine fungus.</title>
        <authorList>
            <person name="Paco A."/>
            <person name="Goncalves M.F.M."/>
            <person name="Rocha-Santos T.A.P."/>
            <person name="Alves A."/>
        </authorList>
    </citation>
    <scope>NUCLEOTIDE SEQUENCE</scope>
    <source>
        <strain evidence="2">ATCC 34329</strain>
    </source>
</reference>
<name>A0AAD5WSS6_9PEZI</name>
<comment type="caution">
    <text evidence="2">The sequence shown here is derived from an EMBL/GenBank/DDBJ whole genome shotgun (WGS) entry which is preliminary data.</text>
</comment>
<organism evidence="2 3">
    <name type="scientific">Zalerion maritima</name>
    <dbReference type="NCBI Taxonomy" id="339359"/>
    <lineage>
        <taxon>Eukaryota</taxon>
        <taxon>Fungi</taxon>
        <taxon>Dikarya</taxon>
        <taxon>Ascomycota</taxon>
        <taxon>Pezizomycotina</taxon>
        <taxon>Sordariomycetes</taxon>
        <taxon>Lulworthiomycetidae</taxon>
        <taxon>Lulworthiales</taxon>
        <taxon>Lulworthiaceae</taxon>
        <taxon>Zalerion</taxon>
    </lineage>
</organism>
<feature type="region of interest" description="Disordered" evidence="1">
    <location>
        <begin position="1"/>
        <end position="40"/>
    </location>
</feature>